<comment type="pathway">
    <text evidence="11">Glycan degradation; trehalose degradation; D-glucose from alpha,alpha-trehalose: step 1/1.</text>
</comment>
<comment type="similarity">
    <text evidence="2">Belongs to the glycosyl hydrolase 15 family.</text>
</comment>
<sequence>MAEQKTRRQKWLHAARIEDYCLIGDCETAALVSREGSIDWLCWPKFSSGACFAALLGTKEQGFWKIAPQAKVKDVQRRYEEHTLIVETAFETARGEVRVTDFMPPRGQYSDVVRVVRGVRGKVAMRMELAIRFDYGRTIPWVTSRGDEWQAVAGPDRVVLRTKAPLRGEGMMTVSEFTVGAREVLTFVLTYGSSLEKVPKKINARRALADTRRFWRGWTRRNAYRGPYADAVERSLITLKALTYRPSGGIVAAPTTSLPERIGGERNWDYRFCWLRDTAFTLLVLMQAGYVDEAVAWRQWLLRAAAGAPDQIQMIYGLEGERRIPEWVAKWLPGYEGSSPVRIGNGAAGQFQLDVFGEVAAALLRAPEAQDDIRVSATRLQASLINHLCDVWREPDEGIWETRGGRKHFTHSKVMAWLALDRAIEFHERFDGDGDVKRWKRERDRIHREVCEKGFNKRLNSFVQSYGARELDASCLRIMLVGFLPPDDPRIRGTVEAIEKHLMRDGLVLRYNTRTTDDGVHGDEGVFLACSFWMVTNLWLIGRKEDAKALYGRLLALRNDVGLLAEEYDPKKKRMLGNFPQALSHIALIHSAFAISGAWKPKPIKDHAHS</sequence>
<dbReference type="InterPro" id="IPR008928">
    <property type="entry name" value="6-hairpin_glycosidase_sf"/>
</dbReference>
<dbReference type="PANTHER" id="PTHR31616">
    <property type="entry name" value="TREHALASE"/>
    <property type="match status" value="1"/>
</dbReference>
<dbReference type="Pfam" id="PF19291">
    <property type="entry name" value="TREH_N"/>
    <property type="match status" value="1"/>
</dbReference>
<dbReference type="InterPro" id="IPR011613">
    <property type="entry name" value="GH15-like"/>
</dbReference>
<keyword evidence="5" id="KW-0378">Hydrolase</keyword>
<comment type="catalytic activity">
    <reaction evidence="1">
        <text>alpha,alpha-trehalose + H2O = alpha-D-glucose + beta-D-glucose</text>
        <dbReference type="Rhea" id="RHEA:32675"/>
        <dbReference type="ChEBI" id="CHEBI:15377"/>
        <dbReference type="ChEBI" id="CHEBI:15903"/>
        <dbReference type="ChEBI" id="CHEBI:16551"/>
        <dbReference type="ChEBI" id="CHEBI:17925"/>
        <dbReference type="EC" id="3.2.1.28"/>
    </reaction>
</comment>
<evidence type="ECO:0000256" key="8">
    <source>
        <dbReference type="ARBA" id="ARBA00030473"/>
    </source>
</evidence>
<organism evidence="14 15">
    <name type="scientific">Edaphobacter aggregans</name>
    <dbReference type="NCBI Taxonomy" id="570835"/>
    <lineage>
        <taxon>Bacteria</taxon>
        <taxon>Pseudomonadati</taxon>
        <taxon>Acidobacteriota</taxon>
        <taxon>Terriglobia</taxon>
        <taxon>Terriglobales</taxon>
        <taxon>Acidobacteriaceae</taxon>
        <taxon>Edaphobacter</taxon>
    </lineage>
</organism>
<dbReference type="GO" id="GO:0004555">
    <property type="term" value="F:alpha,alpha-trehalase activity"/>
    <property type="evidence" value="ECO:0007669"/>
    <property type="project" value="UniProtKB-EC"/>
</dbReference>
<keyword evidence="6" id="KW-0119">Carbohydrate metabolism</keyword>
<dbReference type="Gene3D" id="1.50.10.10">
    <property type="match status" value="1"/>
</dbReference>
<evidence type="ECO:0000256" key="5">
    <source>
        <dbReference type="ARBA" id="ARBA00022801"/>
    </source>
</evidence>
<comment type="caution">
    <text evidence="14">The sequence shown here is derived from an EMBL/GenBank/DDBJ whole genome shotgun (WGS) entry which is preliminary data.</text>
</comment>
<protein>
    <recommendedName>
        <fullName evidence="4">Trehalase</fullName>
        <ecNumber evidence="3">3.2.1.28</ecNumber>
    </recommendedName>
    <alternativeName>
        <fullName evidence="8">Alpha,alpha-trehalase</fullName>
    </alternativeName>
    <alternativeName>
        <fullName evidence="9">Alpha,alpha-trehalose glucohydrolase</fullName>
    </alternativeName>
</protein>
<dbReference type="AlphaFoldDB" id="A0A428MFT6"/>
<keyword evidence="7" id="KW-0326">Glycosidase</keyword>
<dbReference type="Proteomes" id="UP000269669">
    <property type="component" value="Unassembled WGS sequence"/>
</dbReference>
<dbReference type="Pfam" id="PF00723">
    <property type="entry name" value="Glyco_hydro_15"/>
    <property type="match status" value="1"/>
</dbReference>
<accession>A0A428MFT6</accession>
<evidence type="ECO:0000256" key="7">
    <source>
        <dbReference type="ARBA" id="ARBA00023295"/>
    </source>
</evidence>
<reference evidence="14 15" key="1">
    <citation type="submission" date="2018-12" db="EMBL/GenBank/DDBJ databases">
        <title>Sequencing of bacterial isolates from soil warming experiment in Harvard Forest, Massachusetts, USA.</title>
        <authorList>
            <person name="Deangelis K."/>
        </authorList>
    </citation>
    <scope>NUCLEOTIDE SEQUENCE [LARGE SCALE GENOMIC DNA]</scope>
    <source>
        <strain evidence="14 15">EB153</strain>
    </source>
</reference>
<proteinExistence type="inferred from homology"/>
<evidence type="ECO:0000256" key="6">
    <source>
        <dbReference type="ARBA" id="ARBA00023277"/>
    </source>
</evidence>
<keyword evidence="15" id="KW-1185">Reference proteome</keyword>
<evidence type="ECO:0000259" key="13">
    <source>
        <dbReference type="Pfam" id="PF19291"/>
    </source>
</evidence>
<dbReference type="EMBL" id="RSDW01000001">
    <property type="protein sequence ID" value="RSL15760.1"/>
    <property type="molecule type" value="Genomic_DNA"/>
</dbReference>
<feature type="domain" description="Trehalase-like N-terminal" evidence="13">
    <location>
        <begin position="7"/>
        <end position="162"/>
    </location>
</feature>
<evidence type="ECO:0000256" key="2">
    <source>
        <dbReference type="ARBA" id="ARBA00006188"/>
    </source>
</evidence>
<dbReference type="GO" id="GO:0005993">
    <property type="term" value="P:trehalose catabolic process"/>
    <property type="evidence" value="ECO:0007669"/>
    <property type="project" value="UniProtKB-ARBA"/>
</dbReference>
<evidence type="ECO:0000256" key="9">
    <source>
        <dbReference type="ARBA" id="ARBA00031637"/>
    </source>
</evidence>
<evidence type="ECO:0000313" key="14">
    <source>
        <dbReference type="EMBL" id="RSL15760.1"/>
    </source>
</evidence>
<name>A0A428MFT6_9BACT</name>
<dbReference type="InterPro" id="IPR045582">
    <property type="entry name" value="Trehalase-like_N"/>
</dbReference>
<dbReference type="RefSeq" id="WP_260472703.1">
    <property type="nucleotide sequence ID" value="NZ_RSDW01000001.1"/>
</dbReference>
<evidence type="ECO:0000256" key="4">
    <source>
        <dbReference type="ARBA" id="ARBA00019905"/>
    </source>
</evidence>
<feature type="domain" description="GH15-like" evidence="12">
    <location>
        <begin position="226"/>
        <end position="591"/>
    </location>
</feature>
<gene>
    <name evidence="14" type="ORF">EDE15_1262</name>
</gene>
<evidence type="ECO:0000259" key="12">
    <source>
        <dbReference type="Pfam" id="PF00723"/>
    </source>
</evidence>
<evidence type="ECO:0000256" key="10">
    <source>
        <dbReference type="ARBA" id="ARBA00053030"/>
    </source>
</evidence>
<dbReference type="PANTHER" id="PTHR31616:SF0">
    <property type="entry name" value="GLUCAN 1,4-ALPHA-GLUCOSIDASE"/>
    <property type="match status" value="1"/>
</dbReference>
<evidence type="ECO:0000256" key="11">
    <source>
        <dbReference type="ARBA" id="ARBA00060615"/>
    </source>
</evidence>
<dbReference type="FunFam" id="1.50.10.10:FF:000005">
    <property type="entry name" value="Glycosyl hydrolase, glucoamylase"/>
    <property type="match status" value="1"/>
</dbReference>
<evidence type="ECO:0000313" key="15">
    <source>
        <dbReference type="Proteomes" id="UP000269669"/>
    </source>
</evidence>
<evidence type="ECO:0000256" key="1">
    <source>
        <dbReference type="ARBA" id="ARBA00001576"/>
    </source>
</evidence>
<dbReference type="SUPFAM" id="SSF48208">
    <property type="entry name" value="Six-hairpin glycosidases"/>
    <property type="match status" value="1"/>
</dbReference>
<comment type="cofactor">
    <cofactor evidence="10">
        <name>phosphate</name>
        <dbReference type="ChEBI" id="CHEBI:43474"/>
    </cofactor>
</comment>
<dbReference type="EC" id="3.2.1.28" evidence="3"/>
<dbReference type="InterPro" id="IPR012341">
    <property type="entry name" value="6hp_glycosidase-like_sf"/>
</dbReference>
<evidence type="ECO:0000256" key="3">
    <source>
        <dbReference type="ARBA" id="ARBA00012757"/>
    </source>
</evidence>